<keyword evidence="4" id="KW-1133">Transmembrane helix</keyword>
<keyword evidence="4" id="KW-0812">Transmembrane</keyword>
<evidence type="ECO:0000256" key="2">
    <source>
        <dbReference type="ARBA" id="ARBA00022777"/>
    </source>
</evidence>
<dbReference type="Gene3D" id="3.30.565.10">
    <property type="entry name" value="Histidine kinase-like ATPase, C-terminal domain"/>
    <property type="match status" value="1"/>
</dbReference>
<keyword evidence="1" id="KW-0808">Transferase</keyword>
<accession>A0A8J4DPW9</accession>
<protein>
    <recommendedName>
        <fullName evidence="5">Histidine kinase/HSP90-like ATPase domain-containing protein</fullName>
    </recommendedName>
</protein>
<dbReference type="Pfam" id="PF02518">
    <property type="entry name" value="HATPase_c"/>
    <property type="match status" value="1"/>
</dbReference>
<dbReference type="GO" id="GO:0000160">
    <property type="term" value="P:phosphorelay signal transduction system"/>
    <property type="evidence" value="ECO:0007669"/>
    <property type="project" value="UniProtKB-KW"/>
</dbReference>
<evidence type="ECO:0000313" key="7">
    <source>
        <dbReference type="Proteomes" id="UP000619260"/>
    </source>
</evidence>
<dbReference type="AlphaFoldDB" id="A0A8J4DPW9"/>
<evidence type="ECO:0000256" key="1">
    <source>
        <dbReference type="ARBA" id="ARBA00022679"/>
    </source>
</evidence>
<dbReference type="GO" id="GO:0016301">
    <property type="term" value="F:kinase activity"/>
    <property type="evidence" value="ECO:0007669"/>
    <property type="project" value="UniProtKB-KW"/>
</dbReference>
<feature type="transmembrane region" description="Helical" evidence="4">
    <location>
        <begin position="41"/>
        <end position="61"/>
    </location>
</feature>
<proteinExistence type="predicted"/>
<dbReference type="PANTHER" id="PTHR24421">
    <property type="entry name" value="NITRATE/NITRITE SENSOR PROTEIN NARX-RELATED"/>
    <property type="match status" value="1"/>
</dbReference>
<dbReference type="Proteomes" id="UP000619260">
    <property type="component" value="Unassembled WGS sequence"/>
</dbReference>
<evidence type="ECO:0000313" key="6">
    <source>
        <dbReference type="EMBL" id="GIJ45356.1"/>
    </source>
</evidence>
<evidence type="ECO:0000256" key="3">
    <source>
        <dbReference type="ARBA" id="ARBA00023012"/>
    </source>
</evidence>
<reference evidence="6" key="1">
    <citation type="submission" date="2021-01" db="EMBL/GenBank/DDBJ databases">
        <title>Whole genome shotgun sequence of Virgisporangium aliadipatigenens NBRC 105644.</title>
        <authorList>
            <person name="Komaki H."/>
            <person name="Tamura T."/>
        </authorList>
    </citation>
    <scope>NUCLEOTIDE SEQUENCE</scope>
    <source>
        <strain evidence="6">NBRC 105644</strain>
    </source>
</reference>
<dbReference type="RefSeq" id="WP_203898913.1">
    <property type="nucleotide sequence ID" value="NZ_BOPF01000007.1"/>
</dbReference>
<dbReference type="InterPro" id="IPR050482">
    <property type="entry name" value="Sensor_HK_TwoCompSys"/>
</dbReference>
<comment type="caution">
    <text evidence="6">The sequence shown here is derived from an EMBL/GenBank/DDBJ whole genome shotgun (WGS) entry which is preliminary data.</text>
</comment>
<dbReference type="CDD" id="cd16917">
    <property type="entry name" value="HATPase_UhpB-NarQ-NarX-like"/>
    <property type="match status" value="1"/>
</dbReference>
<keyword evidence="7" id="KW-1185">Reference proteome</keyword>
<feature type="transmembrane region" description="Helical" evidence="4">
    <location>
        <begin position="73"/>
        <end position="95"/>
    </location>
</feature>
<feature type="domain" description="Histidine kinase/HSP90-like ATPase" evidence="5">
    <location>
        <begin position="241"/>
        <end position="323"/>
    </location>
</feature>
<dbReference type="InterPro" id="IPR003594">
    <property type="entry name" value="HATPase_dom"/>
</dbReference>
<keyword evidence="2" id="KW-0418">Kinase</keyword>
<organism evidence="6 7">
    <name type="scientific">Virgisporangium aliadipatigenens</name>
    <dbReference type="NCBI Taxonomy" id="741659"/>
    <lineage>
        <taxon>Bacteria</taxon>
        <taxon>Bacillati</taxon>
        <taxon>Actinomycetota</taxon>
        <taxon>Actinomycetes</taxon>
        <taxon>Micromonosporales</taxon>
        <taxon>Micromonosporaceae</taxon>
        <taxon>Virgisporangium</taxon>
    </lineage>
</organism>
<sequence length="325" mass="34881">MRLGTGWLLALAAVGLVLVGWLVWAFDNTEPPPWPVLLADLIAVVGLAVGPWLVLVGRQLLRVREGERLISRLVVTVAIFGLGGPLIATIGLLLVDTESPEIFAAPGVVSIVMAGLIALVGGVFLPWMFLLTRTVARERSARVRAEERAQVAAHLHDSVLQVLTLIQKRAADSGSVRRLARGGERELRAWLYGSATTSQDDLVAAIRAIAEETEDRFDVTVELVAVGTCPLDEPAQAVAGAVREALTNAGKHANVRQVSVFVEAGDDEVLVLVRDRGRGFDARRVPSDRRGIADSIEARIRQHGGVVHVRSAPGTGTEVELRVAR</sequence>
<gene>
    <name evidence="6" type="ORF">Val02_22420</name>
</gene>
<dbReference type="PANTHER" id="PTHR24421:SF61">
    <property type="entry name" value="OXYGEN SENSOR HISTIDINE KINASE NREB"/>
    <property type="match status" value="1"/>
</dbReference>
<dbReference type="SUPFAM" id="SSF55874">
    <property type="entry name" value="ATPase domain of HSP90 chaperone/DNA topoisomerase II/histidine kinase"/>
    <property type="match status" value="1"/>
</dbReference>
<keyword evidence="3" id="KW-0902">Two-component regulatory system</keyword>
<evidence type="ECO:0000256" key="4">
    <source>
        <dbReference type="SAM" id="Phobius"/>
    </source>
</evidence>
<dbReference type="InterPro" id="IPR036890">
    <property type="entry name" value="HATPase_C_sf"/>
</dbReference>
<feature type="transmembrane region" description="Helical" evidence="4">
    <location>
        <begin position="107"/>
        <end position="130"/>
    </location>
</feature>
<keyword evidence="4" id="KW-0472">Membrane</keyword>
<evidence type="ECO:0000259" key="5">
    <source>
        <dbReference type="Pfam" id="PF02518"/>
    </source>
</evidence>
<name>A0A8J4DPW9_9ACTN</name>
<dbReference type="EMBL" id="BOPF01000007">
    <property type="protein sequence ID" value="GIJ45356.1"/>
    <property type="molecule type" value="Genomic_DNA"/>
</dbReference>